<dbReference type="AlphaFoldDB" id="A0A835C695"/>
<dbReference type="PANTHER" id="PTHR33085:SF102">
    <property type="entry name" value="DUF1618 DOMAIN-CONTAINING PROTEIN"/>
    <property type="match status" value="1"/>
</dbReference>
<evidence type="ECO:0000313" key="2">
    <source>
        <dbReference type="Proteomes" id="UP000636709"/>
    </source>
</evidence>
<dbReference type="InterPro" id="IPR012871">
    <property type="entry name" value="DUF1668_ORYSA"/>
</dbReference>
<dbReference type="PANTHER" id="PTHR33085">
    <property type="entry name" value="OS12G0113100 PROTEIN-RELATED"/>
    <property type="match status" value="1"/>
</dbReference>
<proteinExistence type="predicted"/>
<dbReference type="Pfam" id="PF07893">
    <property type="entry name" value="DUF1668"/>
    <property type="match status" value="1"/>
</dbReference>
<comment type="caution">
    <text evidence="1">The sequence shown here is derived from an EMBL/GenBank/DDBJ whole genome shotgun (WGS) entry which is preliminary data.</text>
</comment>
<sequence>MLRSSPVTPAYDMNHQCSLNFEVLLAPNHRCSINFEDLGFGGGDFGGHLVDLTGNLKWHPLPPPPLFAGDSLVSSALLDAGRTICVSSSMPDGTAGTFCYDTASQEWRRGGDWKLPFYGRGEYVPELQMWVGFTPSHPHYLCSADLAAIAAASRHGPTVQHVWEDFNPTPTVVTARFPGNVVRRTWVEWTVEKLHTVRLGSDRLCIAKVFNADDQESYDTLTVLVGVEVVRGGDGELRMVKHKTKRFVFPGNSINCVL</sequence>
<dbReference type="OrthoDB" id="691446at2759"/>
<accession>A0A835C695</accession>
<organism evidence="1 2">
    <name type="scientific">Digitaria exilis</name>
    <dbReference type="NCBI Taxonomy" id="1010633"/>
    <lineage>
        <taxon>Eukaryota</taxon>
        <taxon>Viridiplantae</taxon>
        <taxon>Streptophyta</taxon>
        <taxon>Embryophyta</taxon>
        <taxon>Tracheophyta</taxon>
        <taxon>Spermatophyta</taxon>
        <taxon>Magnoliopsida</taxon>
        <taxon>Liliopsida</taxon>
        <taxon>Poales</taxon>
        <taxon>Poaceae</taxon>
        <taxon>PACMAD clade</taxon>
        <taxon>Panicoideae</taxon>
        <taxon>Panicodae</taxon>
        <taxon>Paniceae</taxon>
        <taxon>Anthephorinae</taxon>
        <taxon>Digitaria</taxon>
    </lineage>
</organism>
<protein>
    <submittedName>
        <fullName evidence="1">Uncharacterized protein</fullName>
    </submittedName>
</protein>
<keyword evidence="2" id="KW-1185">Reference proteome</keyword>
<evidence type="ECO:0000313" key="1">
    <source>
        <dbReference type="EMBL" id="KAF8713456.1"/>
    </source>
</evidence>
<dbReference type="EMBL" id="JACEFO010001741">
    <property type="protein sequence ID" value="KAF8713456.1"/>
    <property type="molecule type" value="Genomic_DNA"/>
</dbReference>
<dbReference type="Proteomes" id="UP000636709">
    <property type="component" value="Unassembled WGS sequence"/>
</dbReference>
<gene>
    <name evidence="1" type="ORF">HU200_028231</name>
</gene>
<name>A0A835C695_9POAL</name>
<reference evidence="1" key="1">
    <citation type="submission" date="2020-07" db="EMBL/GenBank/DDBJ databases">
        <title>Genome sequence and genetic diversity analysis of an under-domesticated orphan crop, white fonio (Digitaria exilis).</title>
        <authorList>
            <person name="Bennetzen J.L."/>
            <person name="Chen S."/>
            <person name="Ma X."/>
            <person name="Wang X."/>
            <person name="Yssel A.E.J."/>
            <person name="Chaluvadi S.R."/>
            <person name="Johnson M."/>
            <person name="Gangashetty P."/>
            <person name="Hamidou F."/>
            <person name="Sanogo M.D."/>
            <person name="Zwaenepoel A."/>
            <person name="Wallace J."/>
            <person name="Van De Peer Y."/>
            <person name="Van Deynze A."/>
        </authorList>
    </citation>
    <scope>NUCLEOTIDE SEQUENCE</scope>
    <source>
        <tissue evidence="1">Leaves</tissue>
    </source>
</reference>